<name>A0A512DYJ4_9PROT</name>
<keyword evidence="1" id="KW-1133">Transmembrane helix</keyword>
<protein>
    <submittedName>
        <fullName evidence="2">Uncharacterized protein</fullName>
    </submittedName>
</protein>
<feature type="transmembrane region" description="Helical" evidence="1">
    <location>
        <begin position="47"/>
        <end position="72"/>
    </location>
</feature>
<gene>
    <name evidence="2" type="ORF">SAE02_54180</name>
</gene>
<keyword evidence="3" id="KW-1185">Reference proteome</keyword>
<proteinExistence type="predicted"/>
<comment type="caution">
    <text evidence="2">The sequence shown here is derived from an EMBL/GenBank/DDBJ whole genome shotgun (WGS) entry which is preliminary data.</text>
</comment>
<evidence type="ECO:0000256" key="1">
    <source>
        <dbReference type="SAM" id="Phobius"/>
    </source>
</evidence>
<evidence type="ECO:0000313" key="2">
    <source>
        <dbReference type="EMBL" id="GEO41270.1"/>
    </source>
</evidence>
<evidence type="ECO:0000313" key="3">
    <source>
        <dbReference type="Proteomes" id="UP000321523"/>
    </source>
</evidence>
<sequence length="74" mass="7753">MGDDMAVGIDNGRYAAVTRLDHAAARDFDQDGRFGGAQFGMAFGWRVMVVAVLVVMTAAGVAVVVVVGHWAVTV</sequence>
<keyword evidence="1" id="KW-0812">Transmembrane</keyword>
<reference evidence="2 3" key="1">
    <citation type="submission" date="2019-07" db="EMBL/GenBank/DDBJ databases">
        <title>Whole genome shotgun sequence of Skermanella aerolata NBRC 106429.</title>
        <authorList>
            <person name="Hosoyama A."/>
            <person name="Uohara A."/>
            <person name="Ohji S."/>
            <person name="Ichikawa N."/>
        </authorList>
    </citation>
    <scope>NUCLEOTIDE SEQUENCE [LARGE SCALE GENOMIC DNA]</scope>
    <source>
        <strain evidence="2 3">NBRC 106429</strain>
    </source>
</reference>
<dbReference type="AlphaFoldDB" id="A0A512DYJ4"/>
<organism evidence="2 3">
    <name type="scientific">Skermanella aerolata</name>
    <dbReference type="NCBI Taxonomy" id="393310"/>
    <lineage>
        <taxon>Bacteria</taxon>
        <taxon>Pseudomonadati</taxon>
        <taxon>Pseudomonadota</taxon>
        <taxon>Alphaproteobacteria</taxon>
        <taxon>Rhodospirillales</taxon>
        <taxon>Azospirillaceae</taxon>
        <taxon>Skermanella</taxon>
    </lineage>
</organism>
<keyword evidence="1" id="KW-0472">Membrane</keyword>
<accession>A0A512DYJ4</accession>
<dbReference type="Proteomes" id="UP000321523">
    <property type="component" value="Unassembled WGS sequence"/>
</dbReference>
<dbReference type="EMBL" id="BJYZ01000027">
    <property type="protein sequence ID" value="GEO41270.1"/>
    <property type="molecule type" value="Genomic_DNA"/>
</dbReference>